<evidence type="ECO:0000256" key="1">
    <source>
        <dbReference type="ARBA" id="ARBA00004571"/>
    </source>
</evidence>
<dbReference type="Pfam" id="PF13715">
    <property type="entry name" value="CarbopepD_reg_2"/>
    <property type="match status" value="1"/>
</dbReference>
<feature type="transmembrane region" description="Helical" evidence="9">
    <location>
        <begin position="31"/>
        <end position="48"/>
    </location>
</feature>
<evidence type="ECO:0000256" key="3">
    <source>
        <dbReference type="ARBA" id="ARBA00022452"/>
    </source>
</evidence>
<proteinExistence type="inferred from homology"/>
<dbReference type="SUPFAM" id="SSF49464">
    <property type="entry name" value="Carboxypeptidase regulatory domain-like"/>
    <property type="match status" value="1"/>
</dbReference>
<dbReference type="SUPFAM" id="SSF56935">
    <property type="entry name" value="Porins"/>
    <property type="match status" value="1"/>
</dbReference>
<keyword evidence="5" id="KW-0732">Signal</keyword>
<name>A0ABS5VTC5_9BACT</name>
<evidence type="ECO:0000256" key="8">
    <source>
        <dbReference type="PROSITE-ProRule" id="PRU01360"/>
    </source>
</evidence>
<evidence type="ECO:0000256" key="2">
    <source>
        <dbReference type="ARBA" id="ARBA00022448"/>
    </source>
</evidence>
<dbReference type="InterPro" id="IPR012910">
    <property type="entry name" value="Plug_dom"/>
</dbReference>
<feature type="domain" description="TonB-dependent receptor plug" evidence="10">
    <location>
        <begin position="249"/>
        <end position="355"/>
    </location>
</feature>
<dbReference type="InterPro" id="IPR023996">
    <property type="entry name" value="TonB-dep_OMP_SusC/RagA"/>
</dbReference>
<dbReference type="PROSITE" id="PS52016">
    <property type="entry name" value="TONB_DEPENDENT_REC_3"/>
    <property type="match status" value="1"/>
</dbReference>
<gene>
    <name evidence="11" type="ORF">KK060_12360</name>
</gene>
<dbReference type="EMBL" id="JAHESD010000025">
    <property type="protein sequence ID" value="MBT1704077.1"/>
    <property type="molecule type" value="Genomic_DNA"/>
</dbReference>
<keyword evidence="11" id="KW-0675">Receptor</keyword>
<evidence type="ECO:0000256" key="5">
    <source>
        <dbReference type="ARBA" id="ARBA00022729"/>
    </source>
</evidence>
<dbReference type="NCBIfam" id="TIGR04057">
    <property type="entry name" value="SusC_RagA_signa"/>
    <property type="match status" value="1"/>
</dbReference>
<dbReference type="Gene3D" id="2.170.130.10">
    <property type="entry name" value="TonB-dependent receptor, plug domain"/>
    <property type="match status" value="1"/>
</dbReference>
<sequence length="1159" mass="128105">MQNNFTVLLTGNFGKAGNCLFRRLIWKVMKISLIQIIFAITLAGVSLANTSKAQEILDRKVSLSLNGVTLKKALTELESVTNVKFVYSRSHLKLDEKVTLNADKETLGAILNELLVPRQITFKVQEKNDYIVLTPNDEKVGTLNRAEASMGEVANFAVTITGKVNDNQGFGLPGVNVLVKGTTNGTTTDSDGNFSLEVADANVTLVFSFIGYATQEMPLNGQTTLSIVLVEDIQSLNEVVVVGYGTQEKREVTAAIAQVSGTEILKSSAISVSNSLAGRVPGLIVSQGNSEPGRDDASIFVRGVGTTGNRAALIVVDGVANRDNISRIDPNDIESITVLKDASAAIYGAQAANGVILITTKRGKTGKPTINYSFNQGFVSPTRKLELADAAQYARGANTWSQQQGQPAIFSPQQIADYESGATPSTNWIDEVYKSYSRQNRHNISLNGGSEAVSYFVSAGTAFQNGLITGDDKTEYRQYNIRSNIDANVTKRLKVGLSLAGRREDRNWLQYDDNTIYSNTIRALPTIPATVQGYPAEGRQGFNPLAIAKGPGYLNLTRNVFNGTLSGEYKIPGVEGLSIDGFAAIDVVQDFQKHFLQQYTFYREDNNGGVEAVQGGPSQINTFLRQDYSGSQSVTLNSKIKYDRTFNDHAISAFLGVEKNETKSNNFYARSGNYKSSQIDQLFAGDPNNDVIDGRALETARLSYFGRVNYTYQDKYMVQFHFRRDGSANFPSNKRFGFFPGVSAGWRISEESFLAGNNVISNLKLRGSWGKVGNDQFPANTTTFSYYFQYLDKFRYPSSPSRSGYVFDGIDVSVLNTDVAANPNITWETKSTLDFGIDAGFFEDRLVFEFDVFFENRKNVLGPRNSTVPNYTGIILPLENLLEIENKGVDGQITYRNKIGQVSFNIGANITVAKNNVVFADEKDLYATKELHDRLSQEGHTVGARLLYDYIGVYRTQDDLDRYPTFANTTPQLGDPIFRDLNGDNVIDSQNDRMRVNNTGNQVGVPQVQYGIPLGLQFKAFDFTALFQGQARSWKLLRYTFNSGTNGFAYFLENAWSESNPNGELPAYNRGNTDAQLSTLWLRNNAFVRLKNIEVGYTLPASLVSRIGIQKLRIYFNGYNLLTFDKLKKDGLPDPESTDIEGWQFPHTKSVNFGLNLTL</sequence>
<dbReference type="InterPro" id="IPR037066">
    <property type="entry name" value="Plug_dom_sf"/>
</dbReference>
<evidence type="ECO:0000256" key="4">
    <source>
        <dbReference type="ARBA" id="ARBA00022692"/>
    </source>
</evidence>
<evidence type="ECO:0000256" key="6">
    <source>
        <dbReference type="ARBA" id="ARBA00023136"/>
    </source>
</evidence>
<evidence type="ECO:0000256" key="7">
    <source>
        <dbReference type="ARBA" id="ARBA00023237"/>
    </source>
</evidence>
<evidence type="ECO:0000259" key="10">
    <source>
        <dbReference type="Pfam" id="PF07715"/>
    </source>
</evidence>
<dbReference type="InterPro" id="IPR039426">
    <property type="entry name" value="TonB-dep_rcpt-like"/>
</dbReference>
<keyword evidence="6 8" id="KW-0472">Membrane</keyword>
<dbReference type="InterPro" id="IPR036942">
    <property type="entry name" value="Beta-barrel_TonB_sf"/>
</dbReference>
<dbReference type="PANTHER" id="PTHR30069:SF29">
    <property type="entry name" value="HEMOGLOBIN AND HEMOGLOBIN-HAPTOGLOBIN-BINDING PROTEIN 1-RELATED"/>
    <property type="match status" value="1"/>
</dbReference>
<evidence type="ECO:0000313" key="11">
    <source>
        <dbReference type="EMBL" id="MBT1704077.1"/>
    </source>
</evidence>
<dbReference type="Gene3D" id="2.60.40.1120">
    <property type="entry name" value="Carboxypeptidase-like, regulatory domain"/>
    <property type="match status" value="1"/>
</dbReference>
<accession>A0ABS5VTC5</accession>
<dbReference type="InterPro" id="IPR008969">
    <property type="entry name" value="CarboxyPept-like_regulatory"/>
</dbReference>
<dbReference type="Pfam" id="PF07715">
    <property type="entry name" value="Plug"/>
    <property type="match status" value="1"/>
</dbReference>
<dbReference type="Proteomes" id="UP000772618">
    <property type="component" value="Unassembled WGS sequence"/>
</dbReference>
<dbReference type="InterPro" id="IPR023997">
    <property type="entry name" value="TonB-dep_OMP_SusC/RagA_CS"/>
</dbReference>
<keyword evidence="12" id="KW-1185">Reference proteome</keyword>
<comment type="similarity">
    <text evidence="8">Belongs to the TonB-dependent receptor family.</text>
</comment>
<evidence type="ECO:0000256" key="9">
    <source>
        <dbReference type="SAM" id="Phobius"/>
    </source>
</evidence>
<protein>
    <submittedName>
        <fullName evidence="11">TonB-dependent receptor</fullName>
    </submittedName>
</protein>
<reference evidence="11 12" key="1">
    <citation type="submission" date="2021-05" db="EMBL/GenBank/DDBJ databases">
        <title>A Polyphasic approach of four new species of the genus Ohtaekwangia: Ohtaekwangia histidinii sp. nov., Ohtaekwangia cretensis sp. nov., Ohtaekwangia indiensis sp. nov., Ohtaekwangia reichenbachii sp. nov. from diverse environment.</title>
        <authorList>
            <person name="Octaviana S."/>
        </authorList>
    </citation>
    <scope>NUCLEOTIDE SEQUENCE [LARGE SCALE GENOMIC DNA]</scope>
    <source>
        <strain evidence="11 12">PWU20</strain>
    </source>
</reference>
<keyword evidence="2 8" id="KW-0813">Transport</keyword>
<dbReference type="PANTHER" id="PTHR30069">
    <property type="entry name" value="TONB-DEPENDENT OUTER MEMBRANE RECEPTOR"/>
    <property type="match status" value="1"/>
</dbReference>
<evidence type="ECO:0000313" key="12">
    <source>
        <dbReference type="Proteomes" id="UP000772618"/>
    </source>
</evidence>
<keyword evidence="3 8" id="KW-1134">Transmembrane beta strand</keyword>
<organism evidence="11 12">
    <name type="scientific">Chryseosolibacter indicus</name>
    <dbReference type="NCBI Taxonomy" id="2782351"/>
    <lineage>
        <taxon>Bacteria</taxon>
        <taxon>Pseudomonadati</taxon>
        <taxon>Bacteroidota</taxon>
        <taxon>Cytophagia</taxon>
        <taxon>Cytophagales</taxon>
        <taxon>Chryseotaleaceae</taxon>
        <taxon>Chryseosolibacter</taxon>
    </lineage>
</organism>
<comment type="subcellular location">
    <subcellularLocation>
        <location evidence="1 8">Cell outer membrane</location>
        <topology evidence="1 8">Multi-pass membrane protein</topology>
    </subcellularLocation>
</comment>
<dbReference type="Gene3D" id="2.40.170.20">
    <property type="entry name" value="TonB-dependent receptor, beta-barrel domain"/>
    <property type="match status" value="1"/>
</dbReference>
<comment type="caution">
    <text evidence="11">The sequence shown here is derived from an EMBL/GenBank/DDBJ whole genome shotgun (WGS) entry which is preliminary data.</text>
</comment>
<dbReference type="RefSeq" id="WP_254154041.1">
    <property type="nucleotide sequence ID" value="NZ_JAHESD010000025.1"/>
</dbReference>
<keyword evidence="4 8" id="KW-0812">Transmembrane</keyword>
<keyword evidence="9" id="KW-1133">Transmembrane helix</keyword>
<dbReference type="NCBIfam" id="TIGR04056">
    <property type="entry name" value="OMP_RagA_SusC"/>
    <property type="match status" value="1"/>
</dbReference>
<keyword evidence="7 8" id="KW-0998">Cell outer membrane</keyword>